<dbReference type="eggNOG" id="COG1403">
    <property type="taxonomic scope" value="Bacteria"/>
</dbReference>
<keyword evidence="3" id="KW-1185">Reference proteome</keyword>
<dbReference type="RefSeq" id="WP_006592083.1">
    <property type="nucleotide sequence ID" value="NZ_BAHD01000022.1"/>
</dbReference>
<accession>K6WP02</accession>
<name>K6WP02_9MICO</name>
<evidence type="ECO:0000313" key="3">
    <source>
        <dbReference type="Proteomes" id="UP000008366"/>
    </source>
</evidence>
<organism evidence="2 3">
    <name type="scientific">Kineosphaera limosa NBRC 100340</name>
    <dbReference type="NCBI Taxonomy" id="1184609"/>
    <lineage>
        <taxon>Bacteria</taxon>
        <taxon>Bacillati</taxon>
        <taxon>Actinomycetota</taxon>
        <taxon>Actinomycetes</taxon>
        <taxon>Micrococcales</taxon>
        <taxon>Dermatophilaceae</taxon>
        <taxon>Kineosphaera</taxon>
    </lineage>
</organism>
<dbReference type="EMBL" id="BAHD01000022">
    <property type="protein sequence ID" value="GAB95551.1"/>
    <property type="molecule type" value="Genomic_DNA"/>
</dbReference>
<protein>
    <submittedName>
        <fullName evidence="2">Uncharacterized protein</fullName>
    </submittedName>
</protein>
<feature type="region of interest" description="Disordered" evidence="1">
    <location>
        <begin position="1"/>
        <end position="56"/>
    </location>
</feature>
<dbReference type="AlphaFoldDB" id="K6WP02"/>
<dbReference type="OrthoDB" id="3541361at2"/>
<evidence type="ECO:0000256" key="1">
    <source>
        <dbReference type="SAM" id="MobiDB-lite"/>
    </source>
</evidence>
<sequence>MEAAGSGASDASGTRAGAADSDTADSGATDSGATGSGAADSGAADSGAADSGAAHGATGRGGAFLGDAYPWGRAFPNLDSQRVGANVTDACDEREGKPRVSLAEGLAELTQRALAAVDSSARRDHYRVYIHLDTDGGWLTGQPRLPAHIVEKMTCDGLLQPVWETHGTPVNVGRSHRTVPQRVRRLLDDRDRGCRYPAAPR</sequence>
<proteinExistence type="predicted"/>
<dbReference type="Proteomes" id="UP000008366">
    <property type="component" value="Unassembled WGS sequence"/>
</dbReference>
<reference evidence="2 3" key="1">
    <citation type="submission" date="2012-08" db="EMBL/GenBank/DDBJ databases">
        <title>Whole genome shotgun sequence of Kineosphaera limosa NBRC 100340.</title>
        <authorList>
            <person name="Yoshida I."/>
            <person name="Isaki S."/>
            <person name="Hosoyama A."/>
            <person name="Tsuchikane K."/>
            <person name="Katsumata H."/>
            <person name="Ando Y."/>
            <person name="Ohji S."/>
            <person name="Hamada M."/>
            <person name="Tamura T."/>
            <person name="Yamazoe A."/>
            <person name="Yamazaki S."/>
            <person name="Fujita N."/>
        </authorList>
    </citation>
    <scope>NUCLEOTIDE SEQUENCE [LARGE SCALE GENOMIC DNA]</scope>
    <source>
        <strain evidence="2 3">NBRC 100340</strain>
    </source>
</reference>
<comment type="caution">
    <text evidence="2">The sequence shown here is derived from an EMBL/GenBank/DDBJ whole genome shotgun (WGS) entry which is preliminary data.</text>
</comment>
<gene>
    <name evidence="2" type="ORF">KILIM_022_00360</name>
</gene>
<dbReference type="STRING" id="1184609.KILIM_022_00360"/>
<evidence type="ECO:0000313" key="2">
    <source>
        <dbReference type="EMBL" id="GAB95551.1"/>
    </source>
</evidence>